<evidence type="ECO:0000256" key="1">
    <source>
        <dbReference type="SAM" id="MobiDB-lite"/>
    </source>
</evidence>
<sequence>MLKICWQQRMQHNQQHCHYLSGEVPRKNFCGTFGQRLCCHPVEQERKEDCDNIQTMNALISIEKLNGLEQQLSDMKGQNPDLYHDHESSTSALRHIMSRV</sequence>
<dbReference type="Proteomes" id="UP000024635">
    <property type="component" value="Unassembled WGS sequence"/>
</dbReference>
<accession>A0A016VMQ3</accession>
<gene>
    <name evidence="2" type="primary">Acey_s0007.g3364</name>
    <name evidence="2" type="ORF">Y032_0007g3364</name>
</gene>
<dbReference type="AlphaFoldDB" id="A0A016VMQ3"/>
<organism evidence="2 3">
    <name type="scientific">Ancylostoma ceylanicum</name>
    <dbReference type="NCBI Taxonomy" id="53326"/>
    <lineage>
        <taxon>Eukaryota</taxon>
        <taxon>Metazoa</taxon>
        <taxon>Ecdysozoa</taxon>
        <taxon>Nematoda</taxon>
        <taxon>Chromadorea</taxon>
        <taxon>Rhabditida</taxon>
        <taxon>Rhabditina</taxon>
        <taxon>Rhabditomorpha</taxon>
        <taxon>Strongyloidea</taxon>
        <taxon>Ancylostomatidae</taxon>
        <taxon>Ancylostomatinae</taxon>
        <taxon>Ancylostoma</taxon>
    </lineage>
</organism>
<evidence type="ECO:0000313" key="2">
    <source>
        <dbReference type="EMBL" id="EYC28695.1"/>
    </source>
</evidence>
<name>A0A016VMQ3_9BILA</name>
<feature type="region of interest" description="Disordered" evidence="1">
    <location>
        <begin position="75"/>
        <end position="100"/>
    </location>
</feature>
<dbReference type="EMBL" id="JARK01001343">
    <property type="protein sequence ID" value="EYC28695.1"/>
    <property type="molecule type" value="Genomic_DNA"/>
</dbReference>
<protein>
    <submittedName>
        <fullName evidence="2">Uncharacterized protein</fullName>
    </submittedName>
</protein>
<proteinExistence type="predicted"/>
<evidence type="ECO:0000313" key="3">
    <source>
        <dbReference type="Proteomes" id="UP000024635"/>
    </source>
</evidence>
<comment type="caution">
    <text evidence="2">The sequence shown here is derived from an EMBL/GenBank/DDBJ whole genome shotgun (WGS) entry which is preliminary data.</text>
</comment>
<reference evidence="3" key="1">
    <citation type="journal article" date="2015" name="Nat. Genet.">
        <title>The genome and transcriptome of the zoonotic hookworm Ancylostoma ceylanicum identify infection-specific gene families.</title>
        <authorList>
            <person name="Schwarz E.M."/>
            <person name="Hu Y."/>
            <person name="Antoshechkin I."/>
            <person name="Miller M.M."/>
            <person name="Sternberg P.W."/>
            <person name="Aroian R.V."/>
        </authorList>
    </citation>
    <scope>NUCLEOTIDE SEQUENCE</scope>
    <source>
        <strain evidence="3">HY135</strain>
    </source>
</reference>
<keyword evidence="3" id="KW-1185">Reference proteome</keyword>